<name>A0A0M8NWE3_9EURO</name>
<comment type="caution">
    <text evidence="1">The sequence shown here is derived from an EMBL/GenBank/DDBJ whole genome shotgun (WGS) entry which is preliminary data.</text>
</comment>
<evidence type="ECO:0000313" key="1">
    <source>
        <dbReference type="EMBL" id="KOS40716.1"/>
    </source>
</evidence>
<dbReference type="Proteomes" id="UP000037696">
    <property type="component" value="Unassembled WGS sequence"/>
</dbReference>
<proteinExistence type="predicted"/>
<dbReference type="EMBL" id="LHQQ01000154">
    <property type="protein sequence ID" value="KOS40716.1"/>
    <property type="molecule type" value="Genomic_DNA"/>
</dbReference>
<keyword evidence="2" id="KW-1185">Reference proteome</keyword>
<reference evidence="1 2" key="1">
    <citation type="submission" date="2015-08" db="EMBL/GenBank/DDBJ databases">
        <title>Genome sequencing of Penicillium nordicum.</title>
        <authorList>
            <person name="Nguyen H.D."/>
            <person name="Seifert K.A."/>
        </authorList>
    </citation>
    <scope>NUCLEOTIDE SEQUENCE [LARGE SCALE GENOMIC DNA]</scope>
    <source>
        <strain evidence="1 2">DAOMC 185683</strain>
    </source>
</reference>
<accession>A0A0M8NWE3</accession>
<dbReference type="AlphaFoldDB" id="A0A0M8NWE3"/>
<evidence type="ECO:0000313" key="2">
    <source>
        <dbReference type="Proteomes" id="UP000037696"/>
    </source>
</evidence>
<gene>
    <name evidence="1" type="ORF">ACN38_g8426</name>
</gene>
<organism evidence="1 2">
    <name type="scientific">Penicillium nordicum</name>
    <dbReference type="NCBI Taxonomy" id="229535"/>
    <lineage>
        <taxon>Eukaryota</taxon>
        <taxon>Fungi</taxon>
        <taxon>Dikarya</taxon>
        <taxon>Ascomycota</taxon>
        <taxon>Pezizomycotina</taxon>
        <taxon>Eurotiomycetes</taxon>
        <taxon>Eurotiomycetidae</taxon>
        <taxon>Eurotiales</taxon>
        <taxon>Aspergillaceae</taxon>
        <taxon>Penicillium</taxon>
    </lineage>
</organism>
<protein>
    <submittedName>
        <fullName evidence="1">Uncharacterized protein</fullName>
    </submittedName>
</protein>
<sequence>MEPLPFHWMDCEPCGNSVYFIYHRAVHVPTYPFYNGFDNELCHCDYRRIRAVIYNLLVRQGPEAFYAGRGECGN</sequence>